<evidence type="ECO:0000313" key="3">
    <source>
        <dbReference type="Proteomes" id="UP001556367"/>
    </source>
</evidence>
<sequence>MLEESPSDSSVDDPILLGNLPIDIALPNETLSAIFDQLSPAALSVLSRVSQRFRAVAERALYASISITDALSESSPVPFKTLRCCQTLFAHRHLANGAKKLHIRWQSRSSSQSLNHLAPALQALRDALYNLAALESLELGLGPANILNEAGVHILERIIDGCAFPNLRQCAFSADWAKGSPPYSNILAAFLTAHPSLRQLRLSDHHGPVSLPPEALPHLSSFRGSPDAAASILPGRPVTVLALVGQDSDVTRVNLPRMAHTSVPLHQLDLSAMSVRPVLLQNVSAILPGVRVLKVKLALRHTLHYALSGITSPRPPSMALDTRTPPKSCLCVPRGTPHAYLCEGYGFPPGTSGS</sequence>
<keyword evidence="3" id="KW-1185">Reference proteome</keyword>
<dbReference type="PROSITE" id="PS50181">
    <property type="entry name" value="FBOX"/>
    <property type="match status" value="1"/>
</dbReference>
<protein>
    <recommendedName>
        <fullName evidence="1">F-box domain-containing protein</fullName>
    </recommendedName>
</protein>
<gene>
    <name evidence="2" type="ORF">HGRIS_004054</name>
</gene>
<accession>A0ABR3JI48</accession>
<dbReference type="Gene3D" id="3.80.10.10">
    <property type="entry name" value="Ribonuclease Inhibitor"/>
    <property type="match status" value="1"/>
</dbReference>
<organism evidence="2 3">
    <name type="scientific">Hohenbuehelia grisea</name>
    <dbReference type="NCBI Taxonomy" id="104357"/>
    <lineage>
        <taxon>Eukaryota</taxon>
        <taxon>Fungi</taxon>
        <taxon>Dikarya</taxon>
        <taxon>Basidiomycota</taxon>
        <taxon>Agaricomycotina</taxon>
        <taxon>Agaricomycetes</taxon>
        <taxon>Agaricomycetidae</taxon>
        <taxon>Agaricales</taxon>
        <taxon>Pleurotineae</taxon>
        <taxon>Pleurotaceae</taxon>
        <taxon>Hohenbuehelia</taxon>
    </lineage>
</organism>
<dbReference type="SUPFAM" id="SSF81383">
    <property type="entry name" value="F-box domain"/>
    <property type="match status" value="1"/>
</dbReference>
<dbReference type="Proteomes" id="UP001556367">
    <property type="component" value="Unassembled WGS sequence"/>
</dbReference>
<dbReference type="InterPro" id="IPR032675">
    <property type="entry name" value="LRR_dom_sf"/>
</dbReference>
<dbReference type="SUPFAM" id="SSF52047">
    <property type="entry name" value="RNI-like"/>
    <property type="match status" value="1"/>
</dbReference>
<dbReference type="Pfam" id="PF12937">
    <property type="entry name" value="F-box-like"/>
    <property type="match status" value="1"/>
</dbReference>
<evidence type="ECO:0000313" key="2">
    <source>
        <dbReference type="EMBL" id="KAL0955140.1"/>
    </source>
</evidence>
<proteinExistence type="predicted"/>
<dbReference type="CDD" id="cd09917">
    <property type="entry name" value="F-box_SF"/>
    <property type="match status" value="1"/>
</dbReference>
<evidence type="ECO:0000259" key="1">
    <source>
        <dbReference type="PROSITE" id="PS50181"/>
    </source>
</evidence>
<reference evidence="3" key="1">
    <citation type="submission" date="2024-06" db="EMBL/GenBank/DDBJ databases">
        <title>Multi-omics analyses provide insights into the biosynthesis of the anticancer antibiotic pleurotin in Hohenbuehelia grisea.</title>
        <authorList>
            <person name="Weaver J.A."/>
            <person name="Alberti F."/>
        </authorList>
    </citation>
    <scope>NUCLEOTIDE SEQUENCE [LARGE SCALE GENOMIC DNA]</scope>
    <source>
        <strain evidence="3">T-177</strain>
    </source>
</reference>
<feature type="domain" description="F-box" evidence="1">
    <location>
        <begin position="26"/>
        <end position="65"/>
    </location>
</feature>
<dbReference type="InterPro" id="IPR036047">
    <property type="entry name" value="F-box-like_dom_sf"/>
</dbReference>
<comment type="caution">
    <text evidence="2">The sequence shown here is derived from an EMBL/GenBank/DDBJ whole genome shotgun (WGS) entry which is preliminary data.</text>
</comment>
<dbReference type="EMBL" id="JASNQZ010000007">
    <property type="protein sequence ID" value="KAL0955140.1"/>
    <property type="molecule type" value="Genomic_DNA"/>
</dbReference>
<name>A0ABR3JI48_9AGAR</name>
<dbReference type="InterPro" id="IPR001810">
    <property type="entry name" value="F-box_dom"/>
</dbReference>